<dbReference type="AlphaFoldDB" id="A0A1L3GDX3"/>
<reference evidence="2 3" key="1">
    <citation type="journal article" date="2017" name="Genome Announc.">
        <title>Complete Genome Sequences of Two Acetylene-Fermenting Pelobacter acetylenicus Strains.</title>
        <authorList>
            <person name="Sutton J.M."/>
            <person name="Baesman S.M."/>
            <person name="Fierst J.L."/>
            <person name="Poret-Peterson A.T."/>
            <person name="Oremland R.S."/>
            <person name="Dunlap D.S."/>
            <person name="Akob D.M."/>
        </authorList>
    </citation>
    <scope>NUCLEOTIDE SEQUENCE [LARGE SCALE GENOMIC DNA]</scope>
    <source>
        <strain evidence="2 3">DSM 3247</strain>
    </source>
</reference>
<dbReference type="InterPro" id="IPR036105">
    <property type="entry name" value="DiNase_FeMo-co_biosyn_sf"/>
</dbReference>
<feature type="domain" description="Dinitrogenase iron-molybdenum cofactor biosynthesis" evidence="1">
    <location>
        <begin position="9"/>
        <end position="99"/>
    </location>
</feature>
<name>A0A1L3GDX3_SYNAC</name>
<dbReference type="OrthoDB" id="280278at2"/>
<accession>A0A1L3GDX3</accession>
<dbReference type="InterPro" id="IPR003731">
    <property type="entry name" value="Di-Nase_FeMo-co_biosynth"/>
</dbReference>
<dbReference type="PANTHER" id="PTHR42983">
    <property type="entry name" value="DINITROGENASE IRON-MOLYBDENUM COFACTOR PROTEIN-RELATED"/>
    <property type="match status" value="1"/>
</dbReference>
<evidence type="ECO:0000313" key="3">
    <source>
        <dbReference type="Proteomes" id="UP000182264"/>
    </source>
</evidence>
<dbReference type="PANTHER" id="PTHR42983:SF1">
    <property type="entry name" value="IRON-MOLYBDENUM PROTEIN"/>
    <property type="match status" value="1"/>
</dbReference>
<evidence type="ECO:0000313" key="2">
    <source>
        <dbReference type="EMBL" id="APG24154.1"/>
    </source>
</evidence>
<sequence>MKIAIPLVGGKLSQHFGHCEEFVLLEICADAKTITGKSLHQPPPHEPGMLPRWLNQLGAEVIIAGGMGRRAQELFTENGIKVVVGAAADAPEKLVNAYLQNTLEVGENCCDH</sequence>
<dbReference type="CDD" id="cd00851">
    <property type="entry name" value="MTH1175"/>
    <property type="match status" value="1"/>
</dbReference>
<dbReference type="Proteomes" id="UP000182264">
    <property type="component" value="Chromosome"/>
</dbReference>
<evidence type="ECO:0000259" key="1">
    <source>
        <dbReference type="Pfam" id="PF02579"/>
    </source>
</evidence>
<dbReference type="Gene3D" id="3.30.420.130">
    <property type="entry name" value="Dinitrogenase iron-molybdenum cofactor biosynthesis domain"/>
    <property type="match status" value="1"/>
</dbReference>
<dbReference type="RefSeq" id="WP_072285971.1">
    <property type="nucleotide sequence ID" value="NZ_CP015455.1"/>
</dbReference>
<dbReference type="SUPFAM" id="SSF53146">
    <property type="entry name" value="Nitrogenase accessory factor-like"/>
    <property type="match status" value="1"/>
</dbReference>
<dbReference type="InterPro" id="IPR033913">
    <property type="entry name" value="MTH1175_dom"/>
</dbReference>
<dbReference type="Pfam" id="PF02579">
    <property type="entry name" value="Nitro_FeMo-Co"/>
    <property type="match status" value="1"/>
</dbReference>
<keyword evidence="3" id="KW-1185">Reference proteome</keyword>
<proteinExistence type="predicted"/>
<protein>
    <submittedName>
        <fullName evidence="2">ATPase</fullName>
    </submittedName>
</protein>
<gene>
    <name evidence="2" type="ORF">A7E75_03225</name>
</gene>
<organism evidence="2 3">
    <name type="scientific">Syntrophotalea acetylenica</name>
    <name type="common">Pelobacter acetylenicus</name>
    <dbReference type="NCBI Taxonomy" id="29542"/>
    <lineage>
        <taxon>Bacteria</taxon>
        <taxon>Pseudomonadati</taxon>
        <taxon>Thermodesulfobacteriota</taxon>
        <taxon>Desulfuromonadia</taxon>
        <taxon>Desulfuromonadales</taxon>
        <taxon>Syntrophotaleaceae</taxon>
        <taxon>Syntrophotalea</taxon>
    </lineage>
</organism>
<dbReference type="KEGG" id="pace:A6070_11850"/>
<dbReference type="EMBL" id="CP015518">
    <property type="protein sequence ID" value="APG24154.1"/>
    <property type="molecule type" value="Genomic_DNA"/>
</dbReference>
<dbReference type="STRING" id="29542.A6070_11850"/>